<sequence>MGIKSLISLQMIPWCFPSLIWSHISCVHLRPEPAAGTIKLIKSDGIVRIYHQPINASDLMMEFPKHLVNILADMELWGIGVDMEGCLRARQMLGKKLKELETEAYRLAGKTFSLYKAADIANILYGHLKLPIPEGQSKGKQHPSTDKHSLDLLRHQHPIVSVIKEHRTLAKLLNCTLGSICSLARLSMRSQNVLSMRLKASLKDKNRSDLDADRHVINAHDFFMPTQDNWLLLTADYSQIELQLMVHFSKDSSLIQFLSKPNGDVFTMIAARWSGQLESTVSSQERDQTKRLVYGILYGMGPKNLAEQLDCSSDEAAEKIQSFKSSFPGVASWLHEAVESCRQKGYITTLKGRKRFLSKIKLGNSKEQGKAQRQAVNSICQGSAADIIKIAMITIHSVIAEGCLIPDSASKFAAQFPMLKGHCRLVLLVHDELVLEVDPFCPTGSWIIAKREHGKCCVASGSGEAVRVLMSRMYFLYRGKPPVNERIREVVLDVNTSAKVLELHFLPNFYTSLKSHFQR</sequence>
<dbReference type="AlphaFoldDB" id="A0A200QJI4"/>
<dbReference type="InterPro" id="IPR002298">
    <property type="entry name" value="DNA_polymerase_A"/>
</dbReference>
<reference evidence="2 3" key="1">
    <citation type="journal article" date="2017" name="Mol. Plant">
        <title>The Genome of Medicinal Plant Macleaya cordata Provides New Insights into Benzylisoquinoline Alkaloids Metabolism.</title>
        <authorList>
            <person name="Liu X."/>
            <person name="Liu Y."/>
            <person name="Huang P."/>
            <person name="Ma Y."/>
            <person name="Qing Z."/>
            <person name="Tang Q."/>
            <person name="Cao H."/>
            <person name="Cheng P."/>
            <person name="Zheng Y."/>
            <person name="Yuan Z."/>
            <person name="Zhou Y."/>
            <person name="Liu J."/>
            <person name="Tang Z."/>
            <person name="Zhuo Y."/>
            <person name="Zhang Y."/>
            <person name="Yu L."/>
            <person name="Huang J."/>
            <person name="Yang P."/>
            <person name="Peng Q."/>
            <person name="Zhang J."/>
            <person name="Jiang W."/>
            <person name="Zhang Z."/>
            <person name="Lin K."/>
            <person name="Ro D.K."/>
            <person name="Chen X."/>
            <person name="Xiong X."/>
            <person name="Shang Y."/>
            <person name="Huang S."/>
            <person name="Zeng J."/>
        </authorList>
    </citation>
    <scope>NUCLEOTIDE SEQUENCE [LARGE SCALE GENOMIC DNA]</scope>
    <source>
        <strain evidence="3">cv. BLH2017</strain>
        <tissue evidence="2">Root</tissue>
    </source>
</reference>
<keyword evidence="3" id="KW-1185">Reference proteome</keyword>
<dbReference type="SUPFAM" id="SSF56672">
    <property type="entry name" value="DNA/RNA polymerases"/>
    <property type="match status" value="1"/>
</dbReference>
<gene>
    <name evidence="2" type="ORF">BVC80_53g6</name>
</gene>
<dbReference type="GO" id="GO:0003677">
    <property type="term" value="F:DNA binding"/>
    <property type="evidence" value="ECO:0007669"/>
    <property type="project" value="InterPro"/>
</dbReference>
<dbReference type="STRING" id="56857.A0A200QJI4"/>
<dbReference type="FunFam" id="1.20.1060.10:FF:000003">
    <property type="entry name" value="Helicase and polymerase-containing protein TEBICHI"/>
    <property type="match status" value="1"/>
</dbReference>
<dbReference type="InParanoid" id="A0A200QJI4"/>
<dbReference type="OMA" id="PIFAMME"/>
<dbReference type="GO" id="GO:0006261">
    <property type="term" value="P:DNA-templated DNA replication"/>
    <property type="evidence" value="ECO:0007669"/>
    <property type="project" value="InterPro"/>
</dbReference>
<dbReference type="Pfam" id="PF14009">
    <property type="entry name" value="PADRE"/>
    <property type="match status" value="1"/>
</dbReference>
<dbReference type="PRINTS" id="PR00868">
    <property type="entry name" value="DNAPOLI"/>
</dbReference>
<dbReference type="PANTHER" id="PTHR10133">
    <property type="entry name" value="DNA POLYMERASE I"/>
    <property type="match status" value="1"/>
</dbReference>
<dbReference type="EMBL" id="MVGT01001852">
    <property type="protein sequence ID" value="OVA10678.1"/>
    <property type="molecule type" value="Genomic_DNA"/>
</dbReference>
<dbReference type="InterPro" id="IPR001098">
    <property type="entry name" value="DNA-dir_DNA_pol_A_palm_dom"/>
</dbReference>
<keyword evidence="2" id="KW-0548">Nucleotidyltransferase</keyword>
<dbReference type="FunFam" id="1.10.150.20:FF:000002">
    <property type="entry name" value="DNA polymerase I"/>
    <property type="match status" value="1"/>
</dbReference>
<dbReference type="Gene3D" id="3.30.70.370">
    <property type="match status" value="1"/>
</dbReference>
<evidence type="ECO:0000313" key="3">
    <source>
        <dbReference type="Proteomes" id="UP000195402"/>
    </source>
</evidence>
<organism evidence="2 3">
    <name type="scientific">Macleaya cordata</name>
    <name type="common">Five-seeded plume-poppy</name>
    <name type="synonym">Bocconia cordata</name>
    <dbReference type="NCBI Taxonomy" id="56857"/>
    <lineage>
        <taxon>Eukaryota</taxon>
        <taxon>Viridiplantae</taxon>
        <taxon>Streptophyta</taxon>
        <taxon>Embryophyta</taxon>
        <taxon>Tracheophyta</taxon>
        <taxon>Spermatophyta</taxon>
        <taxon>Magnoliopsida</taxon>
        <taxon>Ranunculales</taxon>
        <taxon>Papaveraceae</taxon>
        <taxon>Papaveroideae</taxon>
        <taxon>Macleaya</taxon>
    </lineage>
</organism>
<dbReference type="GO" id="GO:0003887">
    <property type="term" value="F:DNA-directed DNA polymerase activity"/>
    <property type="evidence" value="ECO:0007669"/>
    <property type="project" value="UniProtKB-KW"/>
</dbReference>
<dbReference type="SMART" id="SM00482">
    <property type="entry name" value="POLAc"/>
    <property type="match status" value="1"/>
</dbReference>
<dbReference type="InterPro" id="IPR025322">
    <property type="entry name" value="PADRE_dom"/>
</dbReference>
<dbReference type="Proteomes" id="UP000195402">
    <property type="component" value="Unassembled WGS sequence"/>
</dbReference>
<keyword evidence="2" id="KW-0808">Transferase</keyword>
<evidence type="ECO:0000313" key="2">
    <source>
        <dbReference type="EMBL" id="OVA10678.1"/>
    </source>
</evidence>
<dbReference type="Gene3D" id="1.20.1060.10">
    <property type="entry name" value="Taq DNA Polymerase, Chain T, domain 4"/>
    <property type="match status" value="1"/>
</dbReference>
<accession>A0A200QJI4</accession>
<dbReference type="OrthoDB" id="2320933at2759"/>
<name>A0A200QJI4_MACCD</name>
<keyword evidence="2" id="KW-0239">DNA-directed DNA polymerase</keyword>
<evidence type="ECO:0000259" key="1">
    <source>
        <dbReference type="SMART" id="SM00482"/>
    </source>
</evidence>
<dbReference type="GO" id="GO:0006302">
    <property type="term" value="P:double-strand break repair"/>
    <property type="evidence" value="ECO:0007669"/>
    <property type="project" value="TreeGrafter"/>
</dbReference>
<comment type="caution">
    <text evidence="2">The sequence shown here is derived from an EMBL/GenBank/DDBJ whole genome shotgun (WGS) entry which is preliminary data.</text>
</comment>
<dbReference type="InterPro" id="IPR043502">
    <property type="entry name" value="DNA/RNA_pol_sf"/>
</dbReference>
<dbReference type="CDD" id="cd08638">
    <property type="entry name" value="DNA_pol_A_theta"/>
    <property type="match status" value="1"/>
</dbReference>
<proteinExistence type="predicted"/>
<feature type="domain" description="DNA-directed DNA polymerase family A palm" evidence="1">
    <location>
        <begin position="223"/>
        <end position="441"/>
    </location>
</feature>
<dbReference type="PANTHER" id="PTHR10133:SF62">
    <property type="entry name" value="DNA POLYMERASE THETA"/>
    <property type="match status" value="1"/>
</dbReference>
<dbReference type="Pfam" id="PF00476">
    <property type="entry name" value="DNA_pol_A"/>
    <property type="match status" value="1"/>
</dbReference>
<protein>
    <submittedName>
        <fullName evidence="2">DNA-directed DNA polymerase</fullName>
    </submittedName>
</protein>
<dbReference type="Gene3D" id="1.10.150.20">
    <property type="entry name" value="5' to 3' exonuclease, C-terminal subdomain"/>
    <property type="match status" value="1"/>
</dbReference>